<name>A0A1I5Y573_9BACT</name>
<reference evidence="9 10" key="1">
    <citation type="submission" date="2016-10" db="EMBL/GenBank/DDBJ databases">
        <authorList>
            <person name="de Groot N.N."/>
        </authorList>
    </citation>
    <scope>NUCLEOTIDE SEQUENCE [LARGE SCALE GENOMIC DNA]</scope>
    <source>
        <strain evidence="9 10">DSM 28286</strain>
    </source>
</reference>
<dbReference type="Gene3D" id="3.20.20.80">
    <property type="entry name" value="Glycosidases"/>
    <property type="match status" value="1"/>
</dbReference>
<evidence type="ECO:0000256" key="5">
    <source>
        <dbReference type="ARBA" id="ARBA00022801"/>
    </source>
</evidence>
<dbReference type="GO" id="GO:0006004">
    <property type="term" value="P:fucose metabolic process"/>
    <property type="evidence" value="ECO:0007669"/>
    <property type="project" value="InterPro"/>
</dbReference>
<evidence type="ECO:0000313" key="10">
    <source>
        <dbReference type="Proteomes" id="UP000199031"/>
    </source>
</evidence>
<dbReference type="RefSeq" id="WP_090660730.1">
    <property type="nucleotide sequence ID" value="NZ_FOXQ01000010.1"/>
</dbReference>
<feature type="chain" id="PRO_5011768249" description="alpha-L-fucosidase" evidence="7">
    <location>
        <begin position="20"/>
        <end position="448"/>
    </location>
</feature>
<dbReference type="SUPFAM" id="SSF51445">
    <property type="entry name" value="(Trans)glycosidases"/>
    <property type="match status" value="1"/>
</dbReference>
<accession>A0A1I5Y573</accession>
<dbReference type="GO" id="GO:0004560">
    <property type="term" value="F:alpha-L-fucosidase activity"/>
    <property type="evidence" value="ECO:0007669"/>
    <property type="project" value="InterPro"/>
</dbReference>
<dbReference type="PANTHER" id="PTHR10030:SF37">
    <property type="entry name" value="ALPHA-L-FUCOSIDASE-RELATED"/>
    <property type="match status" value="1"/>
</dbReference>
<dbReference type="InterPro" id="IPR016286">
    <property type="entry name" value="FUC_metazoa-typ"/>
</dbReference>
<dbReference type="InterPro" id="IPR017853">
    <property type="entry name" value="GH"/>
</dbReference>
<dbReference type="InterPro" id="IPR000933">
    <property type="entry name" value="Glyco_hydro_29"/>
</dbReference>
<dbReference type="SMART" id="SM00812">
    <property type="entry name" value="Alpha_L_fucos"/>
    <property type="match status" value="1"/>
</dbReference>
<sequence length="448" mass="50231">MKKLLLFAAAYFFCAGLQAQQPVVNQPIPSSRQLAWQKLDYYLFVHFGPNTFTDLEWGKGTEPEDVFNPTDLDCGQWCRIAKAAGAKGIIITAKHHDGFCLWPSKYSTHTVAQSKWKNGKGDVLRELSDSCKKYGLKMGVYLSPWDRNHPKYGTPAYNDVFVNMMKEVVSNYGPFFEFWWDGANGEGPNGKKQVYDWQRFKQTMRSIAPNTVVFSDIGPDARWVGNEKGFAGDPNWNTLDTIGFTPGLGAPKQDTLNHGNVNGKVWIPAECDVSIRPGWFYHAEEDEKVKSPEELFQLYLKSVGRGANLLLNVPPDRNGHFNVHDSAALIGFKKLRDESFDNALADKKFAAASSTYAIQLNGKQKLNCIVLNEDIATGQKIKSFTIQLRLNNGTVEELHGNTVGKKRIYTFPAMEADSFIVKIDDAKATPLLNEIAAYNIDENLIEKP</sequence>
<proteinExistence type="inferred from homology"/>
<dbReference type="GO" id="GO:0016139">
    <property type="term" value="P:glycoside catabolic process"/>
    <property type="evidence" value="ECO:0007669"/>
    <property type="project" value="TreeGrafter"/>
</dbReference>
<gene>
    <name evidence="9" type="ORF">SAMN05444277_110158</name>
</gene>
<dbReference type="PRINTS" id="PR00741">
    <property type="entry name" value="GLHYDRLASE29"/>
</dbReference>
<keyword evidence="4 7" id="KW-0732">Signal</keyword>
<dbReference type="STRING" id="1465490.SAMN05444277_110158"/>
<comment type="function">
    <text evidence="1">Alpha-L-fucosidase is responsible for hydrolyzing the alpha-1,6-linked fucose joined to the reducing-end N-acetylglucosamine of the carbohydrate moieties of glycoproteins.</text>
</comment>
<dbReference type="Gene3D" id="2.60.120.260">
    <property type="entry name" value="Galactose-binding domain-like"/>
    <property type="match status" value="1"/>
</dbReference>
<feature type="signal peptide" evidence="7">
    <location>
        <begin position="1"/>
        <end position="19"/>
    </location>
</feature>
<keyword evidence="6" id="KW-0326">Glycosidase</keyword>
<protein>
    <recommendedName>
        <fullName evidence="3">alpha-L-fucosidase</fullName>
        <ecNumber evidence="3">3.2.1.51</ecNumber>
    </recommendedName>
</protein>
<dbReference type="FunFam" id="3.20.20.80:FF:000052">
    <property type="entry name" value="Putative alpha-L-fucosidase 1"/>
    <property type="match status" value="1"/>
</dbReference>
<evidence type="ECO:0000256" key="1">
    <source>
        <dbReference type="ARBA" id="ARBA00004071"/>
    </source>
</evidence>
<keyword evidence="10" id="KW-1185">Reference proteome</keyword>
<evidence type="ECO:0000259" key="8">
    <source>
        <dbReference type="Pfam" id="PF01120"/>
    </source>
</evidence>
<evidence type="ECO:0000313" key="9">
    <source>
        <dbReference type="EMBL" id="SFQ39087.1"/>
    </source>
</evidence>
<dbReference type="EMBL" id="FOXQ01000010">
    <property type="protein sequence ID" value="SFQ39087.1"/>
    <property type="molecule type" value="Genomic_DNA"/>
</dbReference>
<organism evidence="9 10">
    <name type="scientific">Parafilimonas terrae</name>
    <dbReference type="NCBI Taxonomy" id="1465490"/>
    <lineage>
        <taxon>Bacteria</taxon>
        <taxon>Pseudomonadati</taxon>
        <taxon>Bacteroidota</taxon>
        <taxon>Chitinophagia</taxon>
        <taxon>Chitinophagales</taxon>
        <taxon>Chitinophagaceae</taxon>
        <taxon>Parafilimonas</taxon>
    </lineage>
</organism>
<evidence type="ECO:0000256" key="6">
    <source>
        <dbReference type="ARBA" id="ARBA00023295"/>
    </source>
</evidence>
<evidence type="ECO:0000256" key="7">
    <source>
        <dbReference type="SAM" id="SignalP"/>
    </source>
</evidence>
<evidence type="ECO:0000256" key="4">
    <source>
        <dbReference type="ARBA" id="ARBA00022729"/>
    </source>
</evidence>
<dbReference type="InterPro" id="IPR057739">
    <property type="entry name" value="Glyco_hydro_29_N"/>
</dbReference>
<dbReference type="Pfam" id="PF01120">
    <property type="entry name" value="Alpha_L_fucos"/>
    <property type="match status" value="1"/>
</dbReference>
<keyword evidence="5" id="KW-0378">Hydrolase</keyword>
<dbReference type="EC" id="3.2.1.51" evidence="3"/>
<feature type="domain" description="Glycoside hydrolase family 29 N-terminal" evidence="8">
    <location>
        <begin position="64"/>
        <end position="329"/>
    </location>
</feature>
<dbReference type="PANTHER" id="PTHR10030">
    <property type="entry name" value="ALPHA-L-FUCOSIDASE"/>
    <property type="match status" value="1"/>
</dbReference>
<dbReference type="AlphaFoldDB" id="A0A1I5Y573"/>
<evidence type="ECO:0000256" key="3">
    <source>
        <dbReference type="ARBA" id="ARBA00012662"/>
    </source>
</evidence>
<comment type="similarity">
    <text evidence="2">Belongs to the glycosyl hydrolase 29 family.</text>
</comment>
<dbReference type="GO" id="GO:0005764">
    <property type="term" value="C:lysosome"/>
    <property type="evidence" value="ECO:0007669"/>
    <property type="project" value="TreeGrafter"/>
</dbReference>
<evidence type="ECO:0000256" key="2">
    <source>
        <dbReference type="ARBA" id="ARBA00007951"/>
    </source>
</evidence>
<dbReference type="OrthoDB" id="107551at2"/>
<dbReference type="Proteomes" id="UP000199031">
    <property type="component" value="Unassembled WGS sequence"/>
</dbReference>